<name>A0A917K4V7_9BACL</name>
<organism evidence="2 3">
    <name type="scientific">Alicyclobacillus cellulosilyticus</name>
    <dbReference type="NCBI Taxonomy" id="1003997"/>
    <lineage>
        <taxon>Bacteria</taxon>
        <taxon>Bacillati</taxon>
        <taxon>Bacillota</taxon>
        <taxon>Bacilli</taxon>
        <taxon>Bacillales</taxon>
        <taxon>Alicyclobacillaceae</taxon>
        <taxon>Alicyclobacillus</taxon>
    </lineage>
</organism>
<dbReference type="PANTHER" id="PTHR47561">
    <property type="entry name" value="POLYSACCHARIDE DEACETYLASE FAMILY PROTEIN (AFU_ORTHOLOGUE AFUA_6G05030)"/>
    <property type="match status" value="1"/>
</dbReference>
<dbReference type="Gene3D" id="3.20.20.370">
    <property type="entry name" value="Glycoside hydrolase/deacetylase"/>
    <property type="match status" value="1"/>
</dbReference>
<dbReference type="InterPro" id="IPR011330">
    <property type="entry name" value="Glyco_hydro/deAcase_b/a-brl"/>
</dbReference>
<dbReference type="EMBL" id="BMOY01000007">
    <property type="protein sequence ID" value="GGJ00129.1"/>
    <property type="molecule type" value="Genomic_DNA"/>
</dbReference>
<keyword evidence="3" id="KW-1185">Reference proteome</keyword>
<feature type="domain" description="NodB homology" evidence="1">
    <location>
        <begin position="32"/>
        <end position="256"/>
    </location>
</feature>
<reference evidence="2" key="2">
    <citation type="submission" date="2020-09" db="EMBL/GenBank/DDBJ databases">
        <authorList>
            <person name="Sun Q."/>
            <person name="Ohkuma M."/>
        </authorList>
    </citation>
    <scope>NUCLEOTIDE SEQUENCE</scope>
    <source>
        <strain evidence="2">JCM 18487</strain>
    </source>
</reference>
<dbReference type="GO" id="GO:0016810">
    <property type="term" value="F:hydrolase activity, acting on carbon-nitrogen (but not peptide) bonds"/>
    <property type="evidence" value="ECO:0007669"/>
    <property type="project" value="InterPro"/>
</dbReference>
<dbReference type="PANTHER" id="PTHR47561:SF1">
    <property type="entry name" value="POLYSACCHARIDE DEACETYLASE FAMILY PROTEIN (AFU_ORTHOLOGUE AFUA_6G05030)"/>
    <property type="match status" value="1"/>
</dbReference>
<evidence type="ECO:0000259" key="1">
    <source>
        <dbReference type="PROSITE" id="PS51677"/>
    </source>
</evidence>
<dbReference type="GO" id="GO:0005975">
    <property type="term" value="P:carbohydrate metabolic process"/>
    <property type="evidence" value="ECO:0007669"/>
    <property type="project" value="InterPro"/>
</dbReference>
<reference evidence="2" key="1">
    <citation type="journal article" date="2014" name="Int. J. Syst. Evol. Microbiol.">
        <title>Complete genome sequence of Corynebacterium casei LMG S-19264T (=DSM 44701T), isolated from a smear-ripened cheese.</title>
        <authorList>
            <consortium name="US DOE Joint Genome Institute (JGI-PGF)"/>
            <person name="Walter F."/>
            <person name="Albersmeier A."/>
            <person name="Kalinowski J."/>
            <person name="Ruckert C."/>
        </authorList>
    </citation>
    <scope>NUCLEOTIDE SEQUENCE</scope>
    <source>
        <strain evidence="2">JCM 18487</strain>
    </source>
</reference>
<evidence type="ECO:0000313" key="2">
    <source>
        <dbReference type="EMBL" id="GGJ00129.1"/>
    </source>
</evidence>
<dbReference type="RefSeq" id="WP_229776328.1">
    <property type="nucleotide sequence ID" value="NZ_BMOY01000007.1"/>
</dbReference>
<dbReference type="PROSITE" id="PS51677">
    <property type="entry name" value="NODB"/>
    <property type="match status" value="1"/>
</dbReference>
<dbReference type="CDD" id="cd10938">
    <property type="entry name" value="CE4_HpPgdA_like"/>
    <property type="match status" value="1"/>
</dbReference>
<evidence type="ECO:0000313" key="3">
    <source>
        <dbReference type="Proteomes" id="UP000637695"/>
    </source>
</evidence>
<dbReference type="InterPro" id="IPR002509">
    <property type="entry name" value="NODB_dom"/>
</dbReference>
<dbReference type="SUPFAM" id="SSF88713">
    <property type="entry name" value="Glycoside hydrolase/deacetylase"/>
    <property type="match status" value="1"/>
</dbReference>
<dbReference type="AlphaFoldDB" id="A0A917K4V7"/>
<dbReference type="Pfam" id="PF01522">
    <property type="entry name" value="Polysacc_deac_1"/>
    <property type="match status" value="1"/>
</dbReference>
<proteinExistence type="predicted"/>
<dbReference type="InterPro" id="IPR037950">
    <property type="entry name" value="PgdA-like"/>
</dbReference>
<dbReference type="Proteomes" id="UP000637695">
    <property type="component" value="Unassembled WGS sequence"/>
</dbReference>
<protein>
    <submittedName>
        <fullName evidence="2">Polysaccharide deacetylase</fullName>
    </submittedName>
</protein>
<comment type="caution">
    <text evidence="2">The sequence shown here is derived from an EMBL/GenBank/DDBJ whole genome shotgun (WGS) entry which is preliminary data.</text>
</comment>
<gene>
    <name evidence="2" type="ORF">GCM10010885_06720</name>
</gene>
<sequence>MTWLKGYRMAVALCFDVDAEAGWVTDPTNRRRLSLLSAAAFGRRVGVGRILELLAKHQLRATFFIPGYTAEIDPDVVRRIAAAGHAVGCHGYHHERTDTLTWEEEDDILRRSKAVLAALTGAQPIGYRAPWWELTPQTLVLLDRHGFLYDSSLMGLDRPYLVRVPETDRTLFEIPVTWLLDDWEQFAYSAVPASGCVIEEPDKVFRLWKAEFDALCAAGGVFTLTMHPEVIGRASRIRMLDDLIQAMKQHPGVWFCTLDELYAAWSSGEVEAPVFDY</sequence>
<accession>A0A917K4V7</accession>